<dbReference type="SMART" id="SM00220">
    <property type="entry name" value="S_TKc"/>
    <property type="match status" value="1"/>
</dbReference>
<dbReference type="PROSITE" id="PS50011">
    <property type="entry name" value="PROTEIN_KINASE_DOM"/>
    <property type="match status" value="1"/>
</dbReference>
<evidence type="ECO:0000313" key="12">
    <source>
        <dbReference type="Proteomes" id="UP001341840"/>
    </source>
</evidence>
<comment type="similarity">
    <text evidence="9">Belongs to the protein kinase superfamily.</text>
</comment>
<evidence type="ECO:0000313" key="11">
    <source>
        <dbReference type="EMBL" id="MED6157086.1"/>
    </source>
</evidence>
<evidence type="ECO:0000256" key="2">
    <source>
        <dbReference type="ARBA" id="ARBA00022679"/>
    </source>
</evidence>
<accession>A0ABU6U7J5</accession>
<evidence type="ECO:0000256" key="3">
    <source>
        <dbReference type="ARBA" id="ARBA00022737"/>
    </source>
</evidence>
<dbReference type="SUPFAM" id="SSF56112">
    <property type="entry name" value="Protein kinase-like (PK-like)"/>
    <property type="match status" value="1"/>
</dbReference>
<evidence type="ECO:0000256" key="7">
    <source>
        <dbReference type="ARBA" id="ARBA00023180"/>
    </source>
</evidence>
<dbReference type="Gene3D" id="3.30.200.20">
    <property type="entry name" value="Phosphorylase Kinase, domain 1"/>
    <property type="match status" value="1"/>
</dbReference>
<dbReference type="InterPro" id="IPR008271">
    <property type="entry name" value="Ser/Thr_kinase_AS"/>
</dbReference>
<keyword evidence="1" id="KW-0433">Leucine-rich repeat</keyword>
<evidence type="ECO:0000256" key="1">
    <source>
        <dbReference type="ARBA" id="ARBA00022614"/>
    </source>
</evidence>
<keyword evidence="7" id="KW-0325">Glycoprotein</keyword>
<evidence type="ECO:0000256" key="4">
    <source>
        <dbReference type="ARBA" id="ARBA00022741"/>
    </source>
</evidence>
<keyword evidence="3" id="KW-0677">Repeat</keyword>
<organism evidence="11 12">
    <name type="scientific">Stylosanthes scabra</name>
    <dbReference type="NCBI Taxonomy" id="79078"/>
    <lineage>
        <taxon>Eukaryota</taxon>
        <taxon>Viridiplantae</taxon>
        <taxon>Streptophyta</taxon>
        <taxon>Embryophyta</taxon>
        <taxon>Tracheophyta</taxon>
        <taxon>Spermatophyta</taxon>
        <taxon>Magnoliopsida</taxon>
        <taxon>eudicotyledons</taxon>
        <taxon>Gunneridae</taxon>
        <taxon>Pentapetalae</taxon>
        <taxon>rosids</taxon>
        <taxon>fabids</taxon>
        <taxon>Fabales</taxon>
        <taxon>Fabaceae</taxon>
        <taxon>Papilionoideae</taxon>
        <taxon>50 kb inversion clade</taxon>
        <taxon>dalbergioids sensu lato</taxon>
        <taxon>Dalbergieae</taxon>
        <taxon>Pterocarpus clade</taxon>
        <taxon>Stylosanthes</taxon>
    </lineage>
</organism>
<dbReference type="InterPro" id="IPR011009">
    <property type="entry name" value="Kinase-like_dom_sf"/>
</dbReference>
<dbReference type="InterPro" id="IPR050647">
    <property type="entry name" value="Plant_LRR-RLKs"/>
</dbReference>
<dbReference type="PANTHER" id="PTHR48056">
    <property type="entry name" value="LRR RECEPTOR-LIKE SERINE/THREONINE-PROTEIN KINASE-RELATED"/>
    <property type="match status" value="1"/>
</dbReference>
<keyword evidence="2" id="KW-0808">Transferase</keyword>
<dbReference type="Proteomes" id="UP001341840">
    <property type="component" value="Unassembled WGS sequence"/>
</dbReference>
<keyword evidence="5" id="KW-0418">Kinase</keyword>
<evidence type="ECO:0000256" key="8">
    <source>
        <dbReference type="PROSITE-ProRule" id="PRU10141"/>
    </source>
</evidence>
<evidence type="ECO:0000259" key="10">
    <source>
        <dbReference type="PROSITE" id="PS50011"/>
    </source>
</evidence>
<dbReference type="InterPro" id="IPR017441">
    <property type="entry name" value="Protein_kinase_ATP_BS"/>
</dbReference>
<gene>
    <name evidence="11" type="primary">INRPK1</name>
    <name evidence="11" type="ORF">PIB30_020074</name>
</gene>
<evidence type="ECO:0000256" key="6">
    <source>
        <dbReference type="ARBA" id="ARBA00022840"/>
    </source>
</evidence>
<comment type="caution">
    <text evidence="11">The sequence shown here is derived from an EMBL/GenBank/DDBJ whole genome shotgun (WGS) entry which is preliminary data.</text>
</comment>
<evidence type="ECO:0000256" key="9">
    <source>
        <dbReference type="RuleBase" id="RU000304"/>
    </source>
</evidence>
<proteinExistence type="inferred from homology"/>
<dbReference type="EMBL" id="JASCZI010120892">
    <property type="protein sequence ID" value="MED6157086.1"/>
    <property type="molecule type" value="Genomic_DNA"/>
</dbReference>
<dbReference type="PROSITE" id="PS00108">
    <property type="entry name" value="PROTEIN_KINASE_ST"/>
    <property type="match status" value="1"/>
</dbReference>
<feature type="binding site" evidence="8">
    <location>
        <position position="36"/>
    </location>
    <ligand>
        <name>ATP</name>
        <dbReference type="ChEBI" id="CHEBI:30616"/>
    </ligand>
</feature>
<feature type="domain" description="Protein kinase" evidence="10">
    <location>
        <begin position="7"/>
        <end position="284"/>
    </location>
</feature>
<dbReference type="PANTHER" id="PTHR48056:SF23">
    <property type="entry name" value="PROTEIN KINASE DOMAIN-CONTAINING PROTEIN"/>
    <property type="match status" value="1"/>
</dbReference>
<name>A0ABU6U7J5_9FABA</name>
<dbReference type="Gene3D" id="1.10.510.10">
    <property type="entry name" value="Transferase(Phosphotransferase) domain 1"/>
    <property type="match status" value="1"/>
</dbReference>
<dbReference type="InterPro" id="IPR000719">
    <property type="entry name" value="Prot_kinase_dom"/>
</dbReference>
<dbReference type="PROSITE" id="PS00107">
    <property type="entry name" value="PROTEIN_KINASE_ATP"/>
    <property type="match status" value="1"/>
</dbReference>
<keyword evidence="9" id="KW-0723">Serine/threonine-protein kinase</keyword>
<dbReference type="Pfam" id="PF00069">
    <property type="entry name" value="Pkinase"/>
    <property type="match status" value="1"/>
</dbReference>
<keyword evidence="12" id="KW-1185">Reference proteome</keyword>
<evidence type="ECO:0000256" key="5">
    <source>
        <dbReference type="ARBA" id="ARBA00022777"/>
    </source>
</evidence>
<keyword evidence="4 8" id="KW-0547">Nucleotide-binding</keyword>
<protein>
    <submittedName>
        <fullName evidence="11">Receptor-like protein kinase</fullName>
    </submittedName>
</protein>
<keyword evidence="6 8" id="KW-0067">ATP-binding</keyword>
<reference evidence="11 12" key="1">
    <citation type="journal article" date="2023" name="Plants (Basel)">
        <title>Bridging the Gap: Combining Genomics and Transcriptomics Approaches to Understand Stylosanthes scabra, an Orphan Legume from the Brazilian Caatinga.</title>
        <authorList>
            <person name="Ferreira-Neto J.R.C."/>
            <person name="da Silva M.D."/>
            <person name="Binneck E."/>
            <person name="de Melo N.F."/>
            <person name="da Silva R.H."/>
            <person name="de Melo A.L.T.M."/>
            <person name="Pandolfi V."/>
            <person name="Bustamante F.O."/>
            <person name="Brasileiro-Vidal A.C."/>
            <person name="Benko-Iseppon A.M."/>
        </authorList>
    </citation>
    <scope>NUCLEOTIDE SEQUENCE [LARGE SCALE GENOMIC DNA]</scope>
    <source>
        <tissue evidence="11">Leaves</tissue>
    </source>
</reference>
<sequence length="291" mass="32511">MEATDNLNERFVIGRGAHGVVYKALVAPNKAFAVKKLGFGASTSQKLSLEREIKTLGRIRHRNLLKVEDFWLRKDFGLILYRYMPNGSLHDVLHEKNPRACLEWMVRYKIALGISHGLAYLHHDCDPPIVHRDIKPKNILLDSDMEPHIADFGMAKLLEESESESSSLALGTIGYIAPESAYATTASRESDVYSFGVVLLELITRKKAADDGDLVAWVGSLWRETAEIGHIVDSELAQEFIDTQVMEQVTKVLMVALRCTQQDPHSRLPMTLVTNLLSDANPSKTNTNTKG</sequence>